<dbReference type="AlphaFoldDB" id="A0AAC9EN21"/>
<reference evidence="1 2" key="1">
    <citation type="journal article" date="2015" name="PLoS Negl. Trop. Dis.">
        <title>Haemophilus ducreyi Cutaneous Ulcer Strains Are Nearly Identical to Class I Genital Ulcer Strains.</title>
        <authorList>
            <person name="Gangaiah D."/>
            <person name="Webb K.M."/>
            <person name="Humphreys T.L."/>
            <person name="Fortney K.R."/>
            <person name="Toh E."/>
            <person name="Tai A."/>
            <person name="Katz S.S."/>
            <person name="Pillay A."/>
            <person name="Chen C.Y."/>
            <person name="Roberts S.A."/>
            <person name="Munson R.S.Jr."/>
            <person name="Spinola S.M."/>
        </authorList>
    </citation>
    <scope>NUCLEOTIDE SEQUENCE [LARGE SCALE GENOMIC DNA]</scope>
    <source>
        <strain evidence="2">CLU2</strain>
    </source>
</reference>
<dbReference type="EMBL" id="CP011219">
    <property type="protein sequence ID" value="AKO31739.1"/>
    <property type="molecule type" value="Genomic_DNA"/>
</dbReference>
<dbReference type="RefSeq" id="WP_010944187.1">
    <property type="nucleotide sequence ID" value="NZ_CP011218.1"/>
</dbReference>
<gene>
    <name evidence="1" type="ORF">RZ57_00535</name>
</gene>
<sequence>MTDNVDNKELAILFPTAQITVGGEEVEVKEYTLKQQLQHNAKFVPFINALRATMGNQQADFSVDELMACLAENYQSVLELVAISINKPIAFVEGLNAREGEDLLLAWWTVNSDFFTRRVVQPIVERKTKDELYKQVQASAQS</sequence>
<organism evidence="1 2">
    <name type="scientific">Haemophilus ducreyi</name>
    <dbReference type="NCBI Taxonomy" id="730"/>
    <lineage>
        <taxon>Bacteria</taxon>
        <taxon>Pseudomonadati</taxon>
        <taxon>Pseudomonadota</taxon>
        <taxon>Gammaproteobacteria</taxon>
        <taxon>Pasteurellales</taxon>
        <taxon>Pasteurellaceae</taxon>
        <taxon>Haemophilus</taxon>
    </lineage>
</organism>
<dbReference type="Pfam" id="PF20336">
    <property type="entry name" value="DUF6631"/>
    <property type="match status" value="1"/>
</dbReference>
<accession>A0AAC9EN21</accession>
<dbReference type="Proteomes" id="UP000060132">
    <property type="component" value="Chromosome"/>
</dbReference>
<dbReference type="InterPro" id="IPR046583">
    <property type="entry name" value="DUF6631"/>
</dbReference>
<protein>
    <submittedName>
        <fullName evidence="1">Uncharacterized protein</fullName>
    </submittedName>
</protein>
<name>A0AAC9EN21_HAEDC</name>
<dbReference type="OMA" id="QITVREY"/>
<proteinExistence type="predicted"/>
<evidence type="ECO:0000313" key="1">
    <source>
        <dbReference type="EMBL" id="AKO31739.1"/>
    </source>
</evidence>
<evidence type="ECO:0000313" key="2">
    <source>
        <dbReference type="Proteomes" id="UP000060132"/>
    </source>
</evidence>